<dbReference type="InterPro" id="IPR013320">
    <property type="entry name" value="ConA-like_dom_sf"/>
</dbReference>
<feature type="compositionally biased region" description="Low complexity" evidence="5">
    <location>
        <begin position="130"/>
        <end position="141"/>
    </location>
</feature>
<keyword evidence="8" id="KW-1185">Reference proteome</keyword>
<evidence type="ECO:0000256" key="1">
    <source>
        <dbReference type="ARBA" id="ARBA00004613"/>
    </source>
</evidence>
<evidence type="ECO:0000313" key="8">
    <source>
        <dbReference type="Proteomes" id="UP001597368"/>
    </source>
</evidence>
<evidence type="ECO:0000256" key="4">
    <source>
        <dbReference type="ARBA" id="ARBA00023157"/>
    </source>
</evidence>
<feature type="region of interest" description="Disordered" evidence="5">
    <location>
        <begin position="117"/>
        <end position="142"/>
    </location>
</feature>
<evidence type="ECO:0000256" key="3">
    <source>
        <dbReference type="ARBA" id="ARBA00022729"/>
    </source>
</evidence>
<dbReference type="EMBL" id="JBHUFV010000074">
    <property type="protein sequence ID" value="MFD1938767.1"/>
    <property type="molecule type" value="Genomic_DNA"/>
</dbReference>
<keyword evidence="3" id="KW-0732">Signal</keyword>
<dbReference type="InterPro" id="IPR055372">
    <property type="entry name" value="CBM96"/>
</dbReference>
<evidence type="ECO:0000256" key="2">
    <source>
        <dbReference type="ARBA" id="ARBA00022525"/>
    </source>
</evidence>
<accession>A0ABW4TBH3</accession>
<comment type="caution">
    <text evidence="7">The sequence shown here is derived from an EMBL/GenBank/DDBJ whole genome shotgun (WGS) entry which is preliminary data.</text>
</comment>
<dbReference type="InterPro" id="IPR014755">
    <property type="entry name" value="Cu-Rt/internalin_Ig-like"/>
</dbReference>
<dbReference type="RefSeq" id="WP_379580861.1">
    <property type="nucleotide sequence ID" value="NZ_JBHUFV010000074.1"/>
</dbReference>
<name>A0ABW4TBH3_9ACTN</name>
<gene>
    <name evidence="7" type="ORF">ACFSKW_45625</name>
</gene>
<dbReference type="InterPro" id="IPR029476">
    <property type="entry name" value="DNase_NucA_NucB"/>
</dbReference>
<feature type="compositionally biased region" description="Polar residues" evidence="5">
    <location>
        <begin position="2100"/>
        <end position="2109"/>
    </location>
</feature>
<proteinExistence type="predicted"/>
<dbReference type="Gene3D" id="2.60.40.1220">
    <property type="match status" value="1"/>
</dbReference>
<dbReference type="Pfam" id="PF14040">
    <property type="entry name" value="DNase_NucA_NucB"/>
    <property type="match status" value="1"/>
</dbReference>
<reference evidence="8" key="1">
    <citation type="journal article" date="2019" name="Int. J. Syst. Evol. Microbiol.">
        <title>The Global Catalogue of Microorganisms (GCM) 10K type strain sequencing project: providing services to taxonomists for standard genome sequencing and annotation.</title>
        <authorList>
            <consortium name="The Broad Institute Genomics Platform"/>
            <consortium name="The Broad Institute Genome Sequencing Center for Infectious Disease"/>
            <person name="Wu L."/>
            <person name="Ma J."/>
        </authorList>
    </citation>
    <scope>NUCLEOTIDE SEQUENCE [LARGE SCALE GENOMIC DNA]</scope>
    <source>
        <strain evidence="8">ICMP 6774ER</strain>
    </source>
</reference>
<dbReference type="SUPFAM" id="SSF49899">
    <property type="entry name" value="Concanavalin A-like lectins/glucanases"/>
    <property type="match status" value="1"/>
</dbReference>
<dbReference type="Proteomes" id="UP001597368">
    <property type="component" value="Unassembled WGS sequence"/>
</dbReference>
<dbReference type="NCBIfam" id="NF033679">
    <property type="entry name" value="DNRLRE_dom"/>
    <property type="match status" value="2"/>
</dbReference>
<dbReference type="Pfam" id="PF24517">
    <property type="entry name" value="CBM96"/>
    <property type="match status" value="2"/>
</dbReference>
<evidence type="ECO:0000256" key="5">
    <source>
        <dbReference type="SAM" id="MobiDB-lite"/>
    </source>
</evidence>
<sequence length="2262" mass="241168">MSAPAIAQVGTPPPTRPATTSPPSTPTGEALARAKKDNRRVEIESLRSESGTFYANPDGKTLRMELHSKPVRVKNTDGKGFTPIDTTLVEQAGAIKPKAINGTLTLSAGQDKSLLKSQATAGADDTAKITTPSTLPKPTLKGNTARYPAAYGKGRDLLVTATATGFRQQVIISERPTGPVTFKVPVALPAGLSFSKNAQGQPIIVGKDGKTLTEVRPTLLQDATAADAYAPIDAGKVGKASVSLDGDGKTLMFTPDATFLADPAVTYPVTMAAVAGDWWETHTGAGGLPKQGWDTFVNDADYPDSWDNFRLDRILVGKSNNGTVRWRSYIKFPDMPAEFRGLKVQNADLILWNHLSNDCGTYVGSGITTRRITSAWDEATMTWNSQPSVTSTGQITEYAAYSPNCTSGAASWAGKEWDLVYSIDEIVQAWSDGAANYGVQLAAGSESDITNWRRYRTDEAGGCRSTPLEACKGRLHPPILTVDFEAPEPPVIEDFFFTSPDPITSLPSYEEALARSIYEPEEGEQITIGNEFAGRIAGQRDGEAYEIQTDQLDINEEGYEGGGEDTRAPQVVSVEPADGAVDVPLDTKLKITFHEEAGGAVVVLKDPAGTEVAGTVAFDDTGTVATFTPERALRPGTTYTAVVSGASDLFDNTMSAYSWSFTTLLKAAGQWGFDEGDGRTAADSSGNDHDASLNDTAAWIAGKSGNALSNVPSQARIAASAAAVKQGKAVEVADETTATSITYAQPDGKTFKTEVTTGPVRTRQNGRWVPIDTTLAGQGGKLRPKALAEDAVVEVSASGTDPFVKMSADGKSYALRWPTPLPKPTVKGSVATYTDAAGAGADLVVTVLPTGFRHDVVLRQRPSKPLELRIGVESDGLTLSEGKGGRLLLKAKDKKLVASAPQPIMWDGSAKGRLPLAKHAVIDTQVVAQAGRTELVLKPDHAFLSDPKTVYPVRVDPSTTLPVNNDLSVLSTDTVDSPAYPTSNALPVGVQTGQKMRALLRFDTSSLVGKTVTDAKLSMSIIDAKTCGAAVGQGVQAARVTGAWDENNLYWANKPAFTTEDAQINKTSIDCTSTLTPTEWNITGISQDWAAGAANHGLVLKAPTENTTIEWRMYASSDDTDWNAPPKLVVTTNAPASSPTIANLTITPAQDVAGTTVTSSLTPQLAATVADTVGGNLAGEFEVEHDPASTGQGTGQIWAGASPAVASGSQAAVGVPAGKLADGWKVRWRARAVNATAATASAWSAWQTATVDVPNPTVGAFQVTPSQVANGVTVTTSVTPTLHTTVTDPAAQPVRAEFEVEHDPAATTQGTGQIWTGAVDNVASGTQASIAVPNAKLTDGWKVRWRVRAINTATTVGSPWSDWQLLTVDVPDPVSEPSVGALQVTPSEQVDGTTVTPTLTPALLAQVSDPAGKPLRVEAEIDHDPAATGQGTGQIWTGGADNVPAGTQATITVPADKLTDGWKVRWRARAVSSTAASAWSDWQTLTVSLPKPTATGLTITPSKVADGVTVTTTLTPTLQATLTHPTGQALRAEAEIEHDPTATGQGTGQIWTGAADNIASGTQASIAVPAGKLTDGWKVRWRLRAVTEQASSAWSDWRQVTVDVTQPGEEPLAQTTGPVIRTDQSFTAAAWLRWSDKDGDYTVLEQKGTHQGPFRFGNTPDHGLVFTLTNADAADATAEGVLSDVEPPVDEWFHLAGVYDATAKTASLYLNGNLVKTSPVSLTAWHANTAMTLGSAMRGDLDDVQVFQQPLGATEIAALVAGPAPAVKRSAAPSAAASPAAVATDNFDYRHPSLETCHATEKAPRFVDSYSRSQEQPYSSCWTAYIGYAGWEEDDDGSGVKKRKPAAWTYLFPPQLRMPAQLVDQLHPGDVFSFRATWVATGYLGTSSGKEIYKGGDSTTGMKPQDMKFWLKLSDFGIYNTGVRLSGLDDELDDVEIRIGLETSSTCKITSGVPSQRKTIEAWRGTYLEYRIATPEPAAPKDREVCSVMPAITGYENQEGKLRLWDQEMLTQHGKRLGVVRWGHGIPTNDLYAPSFRCDWKLNGLFGEQHKGGCVNIRADRVFVMSRSKNKNFLPVIDHIADALNQSKNASTFPPYRPGDTTNGRNNNYPPVRGPLGNELKKIIAGNYDKAPTTDEGQPLWRGADKNERANRKVFGGHAIYVPQDAFSLTPYGNYCQYYFKEQYAATHAGALQCDEYPFASTEQGAALDKIHYSVRAVHTSYNQKHGDALMAFYGQYRLITYDPEKTPTKVSDSPFWVKIVD</sequence>
<comment type="subcellular location">
    <subcellularLocation>
        <location evidence="1">Secreted</location>
    </subcellularLocation>
</comment>
<keyword evidence="4" id="KW-1015">Disulfide bond</keyword>
<dbReference type="SMART" id="SM00560">
    <property type="entry name" value="LamGL"/>
    <property type="match status" value="1"/>
</dbReference>
<feature type="region of interest" description="Disordered" evidence="5">
    <location>
        <begin position="1"/>
        <end position="40"/>
    </location>
</feature>
<evidence type="ECO:0000313" key="7">
    <source>
        <dbReference type="EMBL" id="MFD1938767.1"/>
    </source>
</evidence>
<dbReference type="InterPro" id="IPR006558">
    <property type="entry name" value="LamG-like"/>
</dbReference>
<organism evidence="7 8">
    <name type="scientific">Nonomuraea mangrovi</name>
    <dbReference type="NCBI Taxonomy" id="2316207"/>
    <lineage>
        <taxon>Bacteria</taxon>
        <taxon>Bacillati</taxon>
        <taxon>Actinomycetota</taxon>
        <taxon>Actinomycetes</taxon>
        <taxon>Streptosporangiales</taxon>
        <taxon>Streptosporangiaceae</taxon>
        <taxon>Nonomuraea</taxon>
    </lineage>
</organism>
<feature type="region of interest" description="Disordered" evidence="5">
    <location>
        <begin position="2088"/>
        <end position="2109"/>
    </location>
</feature>
<protein>
    <submittedName>
        <fullName evidence="7">DNRLRE domain-containing protein</fullName>
    </submittedName>
</protein>
<dbReference type="Gene3D" id="2.60.120.200">
    <property type="match status" value="2"/>
</dbReference>
<keyword evidence="2" id="KW-0964">Secreted</keyword>
<feature type="domain" description="LamG-like jellyroll fold" evidence="6">
    <location>
        <begin position="1624"/>
        <end position="1754"/>
    </location>
</feature>
<evidence type="ECO:0000259" key="6">
    <source>
        <dbReference type="SMART" id="SM00560"/>
    </source>
</evidence>
<dbReference type="Pfam" id="PF13205">
    <property type="entry name" value="Big_5"/>
    <property type="match status" value="1"/>
</dbReference>
<dbReference type="InterPro" id="IPR032812">
    <property type="entry name" value="SbsA_Ig"/>
</dbReference>